<sequence>HPAAERARQSSPEPEPEPVPIYRRNSSMMSIEELDELFEVN</sequence>
<evidence type="ECO:0000313" key="2">
    <source>
        <dbReference type="EMBL" id="CAG8835674.1"/>
    </source>
</evidence>
<accession>A0ABN7WM18</accession>
<evidence type="ECO:0000313" key="3">
    <source>
        <dbReference type="Proteomes" id="UP000789901"/>
    </source>
</evidence>
<dbReference type="EMBL" id="CAJVQB010051944">
    <property type="protein sequence ID" value="CAG8835674.1"/>
    <property type="molecule type" value="Genomic_DNA"/>
</dbReference>
<evidence type="ECO:0000256" key="1">
    <source>
        <dbReference type="SAM" id="MobiDB-lite"/>
    </source>
</evidence>
<keyword evidence="3" id="KW-1185">Reference proteome</keyword>
<gene>
    <name evidence="2" type="ORF">GMARGA_LOCUS32688</name>
</gene>
<dbReference type="Proteomes" id="UP000789901">
    <property type="component" value="Unassembled WGS sequence"/>
</dbReference>
<comment type="caution">
    <text evidence="2">The sequence shown here is derived from an EMBL/GenBank/DDBJ whole genome shotgun (WGS) entry which is preliminary data.</text>
</comment>
<feature type="non-terminal residue" evidence="2">
    <location>
        <position position="1"/>
    </location>
</feature>
<proteinExistence type="predicted"/>
<feature type="region of interest" description="Disordered" evidence="1">
    <location>
        <begin position="1"/>
        <end position="27"/>
    </location>
</feature>
<reference evidence="2 3" key="1">
    <citation type="submission" date="2021-06" db="EMBL/GenBank/DDBJ databases">
        <authorList>
            <person name="Kallberg Y."/>
            <person name="Tangrot J."/>
            <person name="Rosling A."/>
        </authorList>
    </citation>
    <scope>NUCLEOTIDE SEQUENCE [LARGE SCALE GENOMIC DNA]</scope>
    <source>
        <strain evidence="2 3">120-4 pot B 10/14</strain>
    </source>
</reference>
<organism evidence="2 3">
    <name type="scientific">Gigaspora margarita</name>
    <dbReference type="NCBI Taxonomy" id="4874"/>
    <lineage>
        <taxon>Eukaryota</taxon>
        <taxon>Fungi</taxon>
        <taxon>Fungi incertae sedis</taxon>
        <taxon>Mucoromycota</taxon>
        <taxon>Glomeromycotina</taxon>
        <taxon>Glomeromycetes</taxon>
        <taxon>Diversisporales</taxon>
        <taxon>Gigasporaceae</taxon>
        <taxon>Gigaspora</taxon>
    </lineage>
</organism>
<name>A0ABN7WM18_GIGMA</name>
<protein>
    <submittedName>
        <fullName evidence="2">6618_t:CDS:1</fullName>
    </submittedName>
</protein>